<dbReference type="RefSeq" id="WP_031040084.1">
    <property type="nucleotide sequence ID" value="NZ_JBIBHV010000005.1"/>
</dbReference>
<proteinExistence type="predicted"/>
<dbReference type="AlphaFoldDB" id="A0A101N2T0"/>
<evidence type="ECO:0000313" key="2">
    <source>
        <dbReference type="EMBL" id="KUM85502.1"/>
    </source>
</evidence>
<gene>
    <name evidence="2" type="ORF">AQI94_26965</name>
</gene>
<reference evidence="2 3" key="1">
    <citation type="submission" date="2015-10" db="EMBL/GenBank/DDBJ databases">
        <title>Draft genome sequence of Streptomyces pseudovenezuelae DSM 40212, type strain for the species Streptomyces pseudovenezuelae.</title>
        <authorList>
            <person name="Ruckert C."/>
            <person name="Winkler A."/>
            <person name="Kalinowski J."/>
            <person name="Kampfer P."/>
            <person name="Glaeser S."/>
        </authorList>
    </citation>
    <scope>NUCLEOTIDE SEQUENCE [LARGE SCALE GENOMIC DNA]</scope>
    <source>
        <strain evidence="2 3">DSM 40212</strain>
    </source>
</reference>
<dbReference type="OrthoDB" id="4251337at2"/>
<accession>A0A101N2T0</accession>
<protein>
    <submittedName>
        <fullName evidence="2">Uncharacterized protein</fullName>
    </submittedName>
</protein>
<dbReference type="Proteomes" id="UP000053039">
    <property type="component" value="Unassembled WGS sequence"/>
</dbReference>
<sequence length="59" mass="6189">MQPTGTPPHGQADVRIGAASPEVEGGTRLQLTVDITSAAEPARSWLESSRSTGQDGRRT</sequence>
<feature type="region of interest" description="Disordered" evidence="1">
    <location>
        <begin position="39"/>
        <end position="59"/>
    </location>
</feature>
<evidence type="ECO:0000256" key="1">
    <source>
        <dbReference type="SAM" id="MobiDB-lite"/>
    </source>
</evidence>
<feature type="region of interest" description="Disordered" evidence="1">
    <location>
        <begin position="1"/>
        <end position="27"/>
    </location>
</feature>
<evidence type="ECO:0000313" key="3">
    <source>
        <dbReference type="Proteomes" id="UP000053039"/>
    </source>
</evidence>
<feature type="compositionally biased region" description="Polar residues" evidence="1">
    <location>
        <begin position="46"/>
        <end position="59"/>
    </location>
</feature>
<dbReference type="EMBL" id="LMWM01000029">
    <property type="protein sequence ID" value="KUM85502.1"/>
    <property type="molecule type" value="Genomic_DNA"/>
</dbReference>
<name>A0A101N2T0_9ACTN</name>
<organism evidence="2 3">
    <name type="scientific">Streptomyces pseudovenezuelae</name>
    <dbReference type="NCBI Taxonomy" id="67350"/>
    <lineage>
        <taxon>Bacteria</taxon>
        <taxon>Bacillati</taxon>
        <taxon>Actinomycetota</taxon>
        <taxon>Actinomycetes</taxon>
        <taxon>Kitasatosporales</taxon>
        <taxon>Streptomycetaceae</taxon>
        <taxon>Streptomyces</taxon>
        <taxon>Streptomyces aurantiacus group</taxon>
    </lineage>
</organism>
<comment type="caution">
    <text evidence="2">The sequence shown here is derived from an EMBL/GenBank/DDBJ whole genome shotgun (WGS) entry which is preliminary data.</text>
</comment>